<dbReference type="AlphaFoldDB" id="Q2LVP1"/>
<dbReference type="STRING" id="56780.SYN_00821"/>
<keyword evidence="2" id="KW-0808">Transferase</keyword>
<dbReference type="KEGG" id="sat:SYN_00821"/>
<keyword evidence="3" id="KW-1185">Reference proteome</keyword>
<dbReference type="OrthoDB" id="305760at2"/>
<dbReference type="RefSeq" id="WP_011418170.1">
    <property type="nucleotide sequence ID" value="NC_007759.1"/>
</dbReference>
<dbReference type="InterPro" id="IPR001173">
    <property type="entry name" value="Glyco_trans_2-like"/>
</dbReference>
<dbReference type="EC" id="2.4.1.-" evidence="2"/>
<evidence type="ECO:0000313" key="2">
    <source>
        <dbReference type="EMBL" id="ABC78150.1"/>
    </source>
</evidence>
<dbReference type="EMBL" id="CP000252">
    <property type="protein sequence ID" value="ABC78150.1"/>
    <property type="molecule type" value="Genomic_DNA"/>
</dbReference>
<dbReference type="Proteomes" id="UP000001933">
    <property type="component" value="Chromosome"/>
</dbReference>
<evidence type="ECO:0000259" key="1">
    <source>
        <dbReference type="Pfam" id="PF00535"/>
    </source>
</evidence>
<dbReference type="HOGENOM" id="CLU_025996_19_2_7"/>
<feature type="domain" description="Glycosyltransferase 2-like" evidence="1">
    <location>
        <begin position="8"/>
        <end position="118"/>
    </location>
</feature>
<name>Q2LVP1_SYNAS</name>
<dbReference type="CDD" id="cd00761">
    <property type="entry name" value="Glyco_tranf_GTA_type"/>
    <property type="match status" value="1"/>
</dbReference>
<dbReference type="Pfam" id="PF00535">
    <property type="entry name" value="Glycos_transf_2"/>
    <property type="match status" value="1"/>
</dbReference>
<accession>Q2LVP1</accession>
<reference evidence="2 3" key="1">
    <citation type="journal article" date="2007" name="Proc. Natl. Acad. Sci. U.S.A.">
        <title>The genome of Syntrophus aciditrophicus: life at the thermodynamic limit of microbial growth.</title>
        <authorList>
            <person name="McInerney M.J."/>
            <person name="Rohlin L."/>
            <person name="Mouttaki H."/>
            <person name="Kim U."/>
            <person name="Krupp R.S."/>
            <person name="Rios-Hernandez L."/>
            <person name="Sieber J."/>
            <person name="Struchtemeyer C.G."/>
            <person name="Bhattacharyya A."/>
            <person name="Campbell J.W."/>
            <person name="Gunsalus R.P."/>
        </authorList>
    </citation>
    <scope>NUCLEOTIDE SEQUENCE [LARGE SCALE GENOMIC DNA]</scope>
    <source>
        <strain evidence="2 3">SB</strain>
    </source>
</reference>
<dbReference type="eggNOG" id="COG1215">
    <property type="taxonomic scope" value="Bacteria"/>
</dbReference>
<protein>
    <submittedName>
        <fullName evidence="2">Glycosyltransferase</fullName>
        <ecNumber evidence="2">2.4.1.-</ecNumber>
    </submittedName>
</protein>
<dbReference type="InterPro" id="IPR029044">
    <property type="entry name" value="Nucleotide-diphossugar_trans"/>
</dbReference>
<organism evidence="2 3">
    <name type="scientific">Syntrophus aciditrophicus (strain SB)</name>
    <dbReference type="NCBI Taxonomy" id="56780"/>
    <lineage>
        <taxon>Bacteria</taxon>
        <taxon>Pseudomonadati</taxon>
        <taxon>Thermodesulfobacteriota</taxon>
        <taxon>Syntrophia</taxon>
        <taxon>Syntrophales</taxon>
        <taxon>Syntrophaceae</taxon>
        <taxon>Syntrophus</taxon>
    </lineage>
</organism>
<proteinExistence type="predicted"/>
<sequence>MGYSSFISIIIPTYNRAQMLPLTLDSFLAQDYPSDRYEIIVVDNNSTDETPEIAARYVDNSTVSVKYYFEQRQGVHYARNSAAKQARGDILYFTDDDMIADRALLSELVRVFDLFPEVGCATGLILPLFEKEPPVWVTRYLWNHYLSLTEKDRPEELIVSRNDLVYSCHQAIRRAVFFQTGGFNPENTAGTWIGDGETGLNIKIKSLGYKFAYSSKSVIYHMIPQNRTTLKYLIKRIGNQGFCDSYTDYRKHKDRSKIIPSMLRRNTIDLVKILCVTLVKIAMGNLSWHFIPAKIMYFHKRNVYDLKLYKNERFRKAADLDDWINRNFSCIQ</sequence>
<dbReference type="PANTHER" id="PTHR22916">
    <property type="entry name" value="GLYCOSYLTRANSFERASE"/>
    <property type="match status" value="1"/>
</dbReference>
<keyword evidence="2" id="KW-0328">Glycosyltransferase</keyword>
<dbReference type="CAZy" id="GT2">
    <property type="family name" value="Glycosyltransferase Family 2"/>
</dbReference>
<dbReference type="GO" id="GO:0016758">
    <property type="term" value="F:hexosyltransferase activity"/>
    <property type="evidence" value="ECO:0007669"/>
    <property type="project" value="UniProtKB-ARBA"/>
</dbReference>
<dbReference type="InParanoid" id="Q2LVP1"/>
<evidence type="ECO:0000313" key="3">
    <source>
        <dbReference type="Proteomes" id="UP000001933"/>
    </source>
</evidence>
<dbReference type="Gene3D" id="3.90.550.10">
    <property type="entry name" value="Spore Coat Polysaccharide Biosynthesis Protein SpsA, Chain A"/>
    <property type="match status" value="1"/>
</dbReference>
<gene>
    <name evidence="2" type="ORF">SYN_00821</name>
</gene>
<dbReference type="SUPFAM" id="SSF53448">
    <property type="entry name" value="Nucleotide-diphospho-sugar transferases"/>
    <property type="match status" value="1"/>
</dbReference>